<feature type="region of interest" description="Disordered" evidence="1">
    <location>
        <begin position="31"/>
        <end position="54"/>
    </location>
</feature>
<evidence type="ECO:0000313" key="2">
    <source>
        <dbReference type="EMBL" id="KLU03450.1"/>
    </source>
</evidence>
<name>A0A0J1B9N4_RHOIS</name>
<evidence type="ECO:0000313" key="3">
    <source>
        <dbReference type="Proteomes" id="UP000036367"/>
    </source>
</evidence>
<comment type="caution">
    <text evidence="2">The sequence shown here is derived from an EMBL/GenBank/DDBJ whole genome shotgun (WGS) entry which is preliminary data.</text>
</comment>
<accession>A0A0J1B9N4</accession>
<dbReference type="EMBL" id="LECT01000038">
    <property type="protein sequence ID" value="KLU03450.1"/>
    <property type="molecule type" value="Genomic_DNA"/>
</dbReference>
<sequence length="54" mass="5977">MLSRSNVGRRSNQLLGHNDVKTTEIYTHVRNPNESKVVSPLDRLVQEGDSAEAG</sequence>
<dbReference type="PATRIC" id="fig|595434.4.peg.4524"/>
<gene>
    <name evidence="2" type="ORF">RISK_004762</name>
</gene>
<proteinExistence type="predicted"/>
<dbReference type="SUPFAM" id="SSF56349">
    <property type="entry name" value="DNA breaking-rejoining enzymes"/>
    <property type="match status" value="1"/>
</dbReference>
<dbReference type="AlphaFoldDB" id="A0A0J1B9N4"/>
<dbReference type="STRING" id="595434.RISK_004762"/>
<evidence type="ECO:0000256" key="1">
    <source>
        <dbReference type="SAM" id="MobiDB-lite"/>
    </source>
</evidence>
<keyword evidence="3" id="KW-1185">Reference proteome</keyword>
<reference evidence="2" key="1">
    <citation type="submission" date="2015-05" db="EMBL/GenBank/DDBJ databases">
        <title>Permanent draft genome of Rhodopirellula islandicus K833.</title>
        <authorList>
            <person name="Kizina J."/>
            <person name="Richter M."/>
            <person name="Glockner F.O."/>
            <person name="Harder J."/>
        </authorList>
    </citation>
    <scope>NUCLEOTIDE SEQUENCE [LARGE SCALE GENOMIC DNA]</scope>
    <source>
        <strain evidence="2">K833</strain>
    </source>
</reference>
<dbReference type="GO" id="GO:0003677">
    <property type="term" value="F:DNA binding"/>
    <property type="evidence" value="ECO:0007669"/>
    <property type="project" value="InterPro"/>
</dbReference>
<organism evidence="2 3">
    <name type="scientific">Rhodopirellula islandica</name>
    <dbReference type="NCBI Taxonomy" id="595434"/>
    <lineage>
        <taxon>Bacteria</taxon>
        <taxon>Pseudomonadati</taxon>
        <taxon>Planctomycetota</taxon>
        <taxon>Planctomycetia</taxon>
        <taxon>Pirellulales</taxon>
        <taxon>Pirellulaceae</taxon>
        <taxon>Rhodopirellula</taxon>
    </lineage>
</organism>
<dbReference type="Proteomes" id="UP000036367">
    <property type="component" value="Unassembled WGS sequence"/>
</dbReference>
<protein>
    <submittedName>
        <fullName evidence="2">Recombination and DNA repair</fullName>
    </submittedName>
</protein>
<dbReference type="InterPro" id="IPR011010">
    <property type="entry name" value="DNA_brk_join_enz"/>
</dbReference>